<dbReference type="GO" id="GO:0070475">
    <property type="term" value="P:rRNA base methylation"/>
    <property type="evidence" value="ECO:0007669"/>
    <property type="project" value="InterPro"/>
</dbReference>
<evidence type="ECO:0000256" key="7">
    <source>
        <dbReference type="ARBA" id="ARBA00022691"/>
    </source>
</evidence>
<evidence type="ECO:0000256" key="8">
    <source>
        <dbReference type="ARBA" id="ARBA00022730"/>
    </source>
</evidence>
<keyword evidence="7 10" id="KW-0949">S-adenosyl-L-methionine</keyword>
<evidence type="ECO:0000256" key="2">
    <source>
        <dbReference type="ARBA" id="ARBA00011738"/>
    </source>
</evidence>
<keyword evidence="8 10" id="KW-0699">rRNA-binding</keyword>
<comment type="subunit">
    <text evidence="2 10">Homodimer.</text>
</comment>
<evidence type="ECO:0000313" key="11">
    <source>
        <dbReference type="EMBL" id="AIF07462.1"/>
    </source>
</evidence>
<dbReference type="InterPro" id="IPR023503">
    <property type="entry name" value="Ribosome_NEP1_arc"/>
</dbReference>
<evidence type="ECO:0000256" key="3">
    <source>
        <dbReference type="ARBA" id="ARBA00022517"/>
    </source>
</evidence>
<dbReference type="Pfam" id="PF03587">
    <property type="entry name" value="EMG1"/>
    <property type="match status" value="1"/>
</dbReference>
<feature type="site" description="Interaction with substrate rRNA" evidence="10">
    <location>
        <position position="60"/>
    </location>
</feature>
<evidence type="ECO:0000256" key="4">
    <source>
        <dbReference type="ARBA" id="ARBA00022552"/>
    </source>
</evidence>
<evidence type="ECO:0000256" key="6">
    <source>
        <dbReference type="ARBA" id="ARBA00022679"/>
    </source>
</evidence>
<dbReference type="FunFam" id="3.40.1280.10:FF:000042">
    <property type="entry name" value="Ribosomal RNA small subunit methyltransferase Nep1"/>
    <property type="match status" value="1"/>
</dbReference>
<feature type="site" description="Interaction with substrate rRNA" evidence="10">
    <location>
        <position position="104"/>
    </location>
</feature>
<dbReference type="CDD" id="cd18088">
    <property type="entry name" value="Nep1-like"/>
    <property type="match status" value="1"/>
</dbReference>
<comment type="function">
    <text evidence="10">Methyltransferase involved in ribosomal biogenesis. Specifically catalyzes the N1-methylation of the pseudouridine corresponding to position 914 in M.jannaschii 16S rRNA.</text>
</comment>
<comment type="similarity">
    <text evidence="1 10">Belongs to the class IV-like SAM-binding methyltransferase superfamily. RNA methyltransferase NEP1 family.</text>
</comment>
<evidence type="ECO:0000256" key="5">
    <source>
        <dbReference type="ARBA" id="ARBA00022603"/>
    </source>
</evidence>
<dbReference type="PANTHER" id="PTHR12636">
    <property type="entry name" value="NEP1/MRA1"/>
    <property type="match status" value="1"/>
</dbReference>
<sequence length="222" mass="25709">MFTLILAESSLEIVPQELQSHPSVTSYCKRNKKKSSEVLLDNSWHFAAMKGISNEIKRGRPDITHLSLLSICNTPLYQQNKIKVFVHTINNQVITLGEQVRLPKSYHRFQGIIEKLFKEQKIELSDKKLLEIENMTFEELLNKINPKQLIGFSTEGKSSTFEESVKTISEDSCIVIGGFQKGHFDEKIKNKFNRIERLSENSLETHVVLSRIIYEYEKTIFM</sequence>
<keyword evidence="4 10" id="KW-0698">rRNA processing</keyword>
<dbReference type="PANTHER" id="PTHR12636:SF5">
    <property type="entry name" value="RIBOSOMAL RNA SMALL SUBUNIT METHYLTRANSFERASE NEP1"/>
    <property type="match status" value="1"/>
</dbReference>
<feature type="binding site" evidence="10">
    <location>
        <begin position="198"/>
        <end position="203"/>
    </location>
    <ligand>
        <name>S-adenosyl-L-methionine</name>
        <dbReference type="ChEBI" id="CHEBI:59789"/>
    </ligand>
</feature>
<comment type="catalytic activity">
    <reaction evidence="10">
        <text>a pseudouridine in rRNA + S-adenosyl-L-methionine = an N(1)-methylpseudouridine in rRNA + S-adenosyl-L-homocysteine + H(+)</text>
        <dbReference type="Rhea" id="RHEA:46696"/>
        <dbReference type="Rhea" id="RHEA-COMP:11634"/>
        <dbReference type="Rhea" id="RHEA-COMP:13933"/>
        <dbReference type="ChEBI" id="CHEBI:15378"/>
        <dbReference type="ChEBI" id="CHEBI:57856"/>
        <dbReference type="ChEBI" id="CHEBI:59789"/>
        <dbReference type="ChEBI" id="CHEBI:65314"/>
        <dbReference type="ChEBI" id="CHEBI:74890"/>
    </reaction>
</comment>
<feature type="site" description="Interaction with substrate rRNA" evidence="10">
    <location>
        <position position="101"/>
    </location>
</feature>
<evidence type="ECO:0000256" key="9">
    <source>
        <dbReference type="ARBA" id="ARBA00022884"/>
    </source>
</evidence>
<dbReference type="InterPro" id="IPR029026">
    <property type="entry name" value="tRNA_m1G_MTases_N"/>
</dbReference>
<feature type="binding site" evidence="10">
    <location>
        <position position="182"/>
    </location>
    <ligand>
        <name>S-adenosyl-L-methionine</name>
        <dbReference type="ChEBI" id="CHEBI:59789"/>
    </ligand>
</feature>
<dbReference type="SUPFAM" id="SSF75217">
    <property type="entry name" value="alpha/beta knot"/>
    <property type="match status" value="1"/>
</dbReference>
<dbReference type="EMBL" id="KF900803">
    <property type="protein sequence ID" value="AIF07462.1"/>
    <property type="molecule type" value="Genomic_DNA"/>
</dbReference>
<gene>
    <name evidence="11" type="primary">NEP1</name>
    <name evidence="10" type="synonym">nep1</name>
</gene>
<dbReference type="GO" id="GO:0070037">
    <property type="term" value="F:rRNA (pseudouridine) methyltransferase activity"/>
    <property type="evidence" value="ECO:0007669"/>
    <property type="project" value="UniProtKB-UniRule"/>
</dbReference>
<feature type="site" description="Stabilizes Arg-xx" evidence="10">
    <location>
        <position position="62"/>
    </location>
</feature>
<evidence type="ECO:0000256" key="10">
    <source>
        <dbReference type="HAMAP-Rule" id="MF_00554"/>
    </source>
</evidence>
<reference evidence="11" key="1">
    <citation type="journal article" date="2014" name="Genome Biol. Evol.">
        <title>Pangenome evidence for extensive interdomain horizontal transfer affecting lineage core and shell genes in uncultured planktonic thaumarchaeota and euryarchaeota.</title>
        <authorList>
            <person name="Deschamps P."/>
            <person name="Zivanovic Y."/>
            <person name="Moreira D."/>
            <person name="Rodriguez-Valera F."/>
            <person name="Lopez-Garcia P."/>
        </authorList>
    </citation>
    <scope>NUCLEOTIDE SEQUENCE</scope>
</reference>
<dbReference type="EC" id="2.1.1.-" evidence="10"/>
<name>A0A075GYZ7_9ARCH</name>
<dbReference type="HAMAP" id="MF_00554">
    <property type="entry name" value="NEP1"/>
    <property type="match status" value="1"/>
</dbReference>
<dbReference type="InterPro" id="IPR029028">
    <property type="entry name" value="Alpha/beta_knot_MTases"/>
</dbReference>
<keyword evidence="3 10" id="KW-0690">Ribosome biogenesis</keyword>
<dbReference type="NCBIfam" id="NF003207">
    <property type="entry name" value="PRK04171.2-2"/>
    <property type="match status" value="1"/>
</dbReference>
<feature type="binding site" evidence="10">
    <location>
        <position position="177"/>
    </location>
    <ligand>
        <name>S-adenosyl-L-methionine</name>
        <dbReference type="ChEBI" id="CHEBI:59789"/>
    </ligand>
</feature>
<proteinExistence type="inferred from homology"/>
<keyword evidence="6 10" id="KW-0808">Transferase</keyword>
<dbReference type="InterPro" id="IPR005304">
    <property type="entry name" value="Rbsml_bgen_MeTrfase_EMG1/NEP1"/>
</dbReference>
<dbReference type="GO" id="GO:0019843">
    <property type="term" value="F:rRNA binding"/>
    <property type="evidence" value="ECO:0007669"/>
    <property type="project" value="UniProtKB-UniRule"/>
</dbReference>
<protein>
    <recommendedName>
        <fullName evidence="10">Ribosomal RNA small subunit methyltransferase Nep1</fullName>
        <ecNumber evidence="10">2.1.1.-</ecNumber>
    </recommendedName>
    <alternativeName>
        <fullName evidence="10">16S rRNA (pseudouridine-N1-)-methyltransferase Nep1</fullName>
    </alternativeName>
</protein>
<keyword evidence="9 10" id="KW-0694">RNA-binding</keyword>
<accession>A0A075GYZ7</accession>
<evidence type="ECO:0000256" key="1">
    <source>
        <dbReference type="ARBA" id="ARBA00008115"/>
    </source>
</evidence>
<keyword evidence="5 10" id="KW-0489">Methyltransferase</keyword>
<organism evidence="11">
    <name type="scientific">uncultured marine thaumarchaeote KM3_203_A01</name>
    <dbReference type="NCBI Taxonomy" id="1456097"/>
    <lineage>
        <taxon>Archaea</taxon>
        <taxon>Nitrososphaerota</taxon>
        <taxon>environmental samples</taxon>
    </lineage>
</organism>
<dbReference type="Gene3D" id="3.40.1280.10">
    <property type="match status" value="1"/>
</dbReference>
<feature type="site" description="Interaction with substrate rRNA" evidence="10">
    <location>
        <position position="108"/>
    </location>
</feature>
<dbReference type="AlphaFoldDB" id="A0A075GYZ7"/>